<dbReference type="EMBL" id="JAENIL010000006">
    <property type="protein sequence ID" value="MBK1876084.1"/>
    <property type="molecule type" value="Genomic_DNA"/>
</dbReference>
<evidence type="ECO:0000313" key="1">
    <source>
        <dbReference type="EMBL" id="MBK1876084.1"/>
    </source>
</evidence>
<name>A0A934RYA0_9BACT</name>
<organism evidence="1 2">
    <name type="scientific">Pelagicoccus mobilis</name>
    <dbReference type="NCBI Taxonomy" id="415221"/>
    <lineage>
        <taxon>Bacteria</taxon>
        <taxon>Pseudomonadati</taxon>
        <taxon>Verrucomicrobiota</taxon>
        <taxon>Opitutia</taxon>
        <taxon>Puniceicoccales</taxon>
        <taxon>Pelagicoccaceae</taxon>
        <taxon>Pelagicoccus</taxon>
    </lineage>
</organism>
<gene>
    <name evidence="1" type="ORF">JIN87_04345</name>
</gene>
<keyword evidence="2" id="KW-1185">Reference proteome</keyword>
<sequence>MNENYELIVLDATLFYPSSGRPDRYDDLNLLRVLTDLKSKHARSKHVVVFDGGEQSRGWRDRQSSIAASIGWLPYYVEGKIPSICIHTLVTLAKSDGIETLVFSSNIEDLAMLSDCVDFVTVDEDGDLERCWTVDRFADAFGFNPSELALVKALGGWSDFLSLVPERGMRLVLDGFQQGRRLAYNGVDLTTEVESRLKILELPDPPADVLRGLRIALGIDSANERSRVDG</sequence>
<evidence type="ECO:0000313" key="2">
    <source>
        <dbReference type="Proteomes" id="UP000617628"/>
    </source>
</evidence>
<reference evidence="1" key="1">
    <citation type="submission" date="2021-01" db="EMBL/GenBank/DDBJ databases">
        <title>Modified the classification status of verrucomicrobia.</title>
        <authorList>
            <person name="Feng X."/>
        </authorList>
    </citation>
    <scope>NUCLEOTIDE SEQUENCE</scope>
    <source>
        <strain evidence="1">KCTC 13126</strain>
    </source>
</reference>
<dbReference type="AlphaFoldDB" id="A0A934RYA0"/>
<accession>A0A934RYA0</accession>
<dbReference type="Proteomes" id="UP000617628">
    <property type="component" value="Unassembled WGS sequence"/>
</dbReference>
<dbReference type="RefSeq" id="WP_200354301.1">
    <property type="nucleotide sequence ID" value="NZ_JAENIL010000006.1"/>
</dbReference>
<protein>
    <submittedName>
        <fullName evidence="1">Uncharacterized protein</fullName>
    </submittedName>
</protein>
<proteinExistence type="predicted"/>
<comment type="caution">
    <text evidence="1">The sequence shown here is derived from an EMBL/GenBank/DDBJ whole genome shotgun (WGS) entry which is preliminary data.</text>
</comment>